<gene>
    <name evidence="7" type="primary">gloB</name>
    <name evidence="9" type="ORF">EV148_1159</name>
</gene>
<comment type="function">
    <text evidence="7">Thiolesterase that catalyzes the hydrolysis of S-D-lactoyl-glutathione to form glutathione and D-lactic acid.</text>
</comment>
<evidence type="ECO:0000313" key="10">
    <source>
        <dbReference type="Proteomes" id="UP000294862"/>
    </source>
</evidence>
<dbReference type="CDD" id="cd07723">
    <property type="entry name" value="hydroxyacylglutathione_hydrolase_MBL-fold"/>
    <property type="match status" value="1"/>
</dbReference>
<dbReference type="UniPathway" id="UPA00619">
    <property type="reaction ID" value="UER00676"/>
</dbReference>
<dbReference type="PANTHER" id="PTHR43705:SF1">
    <property type="entry name" value="HYDROXYACYLGLUTATHIONE HYDROLASE GLOB"/>
    <property type="match status" value="1"/>
</dbReference>
<feature type="binding site" evidence="7">
    <location>
        <position position="56"/>
    </location>
    <ligand>
        <name>Zn(2+)</name>
        <dbReference type="ChEBI" id="CHEBI:29105"/>
        <label>2</label>
    </ligand>
</feature>
<feature type="binding site" evidence="7">
    <location>
        <position position="57"/>
    </location>
    <ligand>
        <name>Zn(2+)</name>
        <dbReference type="ChEBI" id="CHEBI:29105"/>
        <label>2</label>
    </ligand>
</feature>
<dbReference type="InterPro" id="IPR050110">
    <property type="entry name" value="Glyoxalase_II_hydrolase"/>
</dbReference>
<dbReference type="EC" id="3.1.2.6" evidence="7"/>
<comment type="cofactor">
    <cofactor evidence="7">
        <name>Zn(2+)</name>
        <dbReference type="ChEBI" id="CHEBI:29105"/>
    </cofactor>
    <text evidence="7">Binds 2 Zn(2+) ions per subunit.</text>
</comment>
<dbReference type="GO" id="GO:0046872">
    <property type="term" value="F:metal ion binding"/>
    <property type="evidence" value="ECO:0007669"/>
    <property type="project" value="UniProtKB-KW"/>
</dbReference>
<evidence type="ECO:0000313" key="9">
    <source>
        <dbReference type="EMBL" id="TCO34947.1"/>
    </source>
</evidence>
<keyword evidence="10" id="KW-1185">Reference proteome</keyword>
<dbReference type="PANTHER" id="PTHR43705">
    <property type="entry name" value="HYDROXYACYLGLUTATHIONE HYDROLASE"/>
    <property type="match status" value="1"/>
</dbReference>
<keyword evidence="6 7" id="KW-0862">Zinc</keyword>
<dbReference type="InterPro" id="IPR017782">
    <property type="entry name" value="Hydroxyacylglutathione_Hdrlase"/>
</dbReference>
<accession>A0A4R2HUS4</accession>
<dbReference type="EMBL" id="SLWQ01000015">
    <property type="protein sequence ID" value="TCO34947.1"/>
    <property type="molecule type" value="Genomic_DNA"/>
</dbReference>
<evidence type="ECO:0000256" key="7">
    <source>
        <dbReference type="HAMAP-Rule" id="MF_01374"/>
    </source>
</evidence>
<evidence type="ECO:0000256" key="3">
    <source>
        <dbReference type="ARBA" id="ARBA00006759"/>
    </source>
</evidence>
<comment type="subunit">
    <text evidence="7">Monomer.</text>
</comment>
<dbReference type="RefSeq" id="WP_132000168.1">
    <property type="nucleotide sequence ID" value="NZ_JACGXM010000013.1"/>
</dbReference>
<dbReference type="GO" id="GO:0004416">
    <property type="term" value="F:hydroxyacylglutathione hydrolase activity"/>
    <property type="evidence" value="ECO:0007669"/>
    <property type="project" value="UniProtKB-UniRule"/>
</dbReference>
<dbReference type="InterPro" id="IPR001279">
    <property type="entry name" value="Metallo-B-lactamas"/>
</dbReference>
<evidence type="ECO:0000256" key="2">
    <source>
        <dbReference type="ARBA" id="ARBA00004963"/>
    </source>
</evidence>
<dbReference type="Pfam" id="PF16123">
    <property type="entry name" value="HAGH_C"/>
    <property type="match status" value="1"/>
</dbReference>
<evidence type="ECO:0000256" key="4">
    <source>
        <dbReference type="ARBA" id="ARBA00022723"/>
    </source>
</evidence>
<sequence>MILTALPALADNYIWLLEQGGDALVVDPGEAGPVERVLAERGLRLQAILLTHHHNDHIGAARELASRHGSRVHAPHDERIAAADVRVGDGDRVMLERPAFTFDVLGVPGHTRSHIAFHGAGVLFCGDTLFSVGCGRLFEGTPAQMLASLERLAALPDDTRVCCGHEYTLANCAFARTVDPSNAALAARTEQATARRARGEPTVPSTLADERATNPFLRIDAPALRDTLGVDDRVARFAELRRRKDEFRMPAP</sequence>
<dbReference type="Proteomes" id="UP000294862">
    <property type="component" value="Unassembled WGS sequence"/>
</dbReference>
<proteinExistence type="inferred from homology"/>
<feature type="binding site" evidence="7">
    <location>
        <position position="165"/>
    </location>
    <ligand>
        <name>Zn(2+)</name>
        <dbReference type="ChEBI" id="CHEBI:29105"/>
        <label>2</label>
    </ligand>
</feature>
<feature type="binding site" evidence="7">
    <location>
        <position position="127"/>
    </location>
    <ligand>
        <name>Zn(2+)</name>
        <dbReference type="ChEBI" id="CHEBI:29105"/>
        <label>1</label>
    </ligand>
</feature>
<reference evidence="9 10" key="1">
    <citation type="journal article" date="2015" name="Stand. Genomic Sci.">
        <title>Genomic Encyclopedia of Bacterial and Archaeal Type Strains, Phase III: the genomes of soil and plant-associated and newly described type strains.</title>
        <authorList>
            <person name="Whitman W.B."/>
            <person name="Woyke T."/>
            <person name="Klenk H.P."/>
            <person name="Zhou Y."/>
            <person name="Lilburn T.G."/>
            <person name="Beck B.J."/>
            <person name="De Vos P."/>
            <person name="Vandamme P."/>
            <person name="Eisen J.A."/>
            <person name="Garrity G."/>
            <person name="Hugenholtz P."/>
            <person name="Kyrpides N.C."/>
        </authorList>
    </citation>
    <scope>NUCLEOTIDE SEQUENCE [LARGE SCALE GENOMIC DNA]</scope>
    <source>
        <strain evidence="9 10">A3</strain>
    </source>
</reference>
<dbReference type="OrthoDB" id="9802248at2"/>
<dbReference type="Pfam" id="PF00753">
    <property type="entry name" value="Lactamase_B"/>
    <property type="match status" value="1"/>
</dbReference>
<feature type="binding site" evidence="7">
    <location>
        <position position="127"/>
    </location>
    <ligand>
        <name>Zn(2+)</name>
        <dbReference type="ChEBI" id="CHEBI:29105"/>
        <label>2</label>
    </ligand>
</feature>
<comment type="similarity">
    <text evidence="3 7">Belongs to the metallo-beta-lactamase superfamily. Glyoxalase II family.</text>
</comment>
<dbReference type="InterPro" id="IPR035680">
    <property type="entry name" value="Clx_II_MBL"/>
</dbReference>
<dbReference type="Gene3D" id="3.60.15.10">
    <property type="entry name" value="Ribonuclease Z/Hydroxyacylglutathione hydrolase-like"/>
    <property type="match status" value="1"/>
</dbReference>
<feature type="binding site" evidence="7">
    <location>
        <position position="52"/>
    </location>
    <ligand>
        <name>Zn(2+)</name>
        <dbReference type="ChEBI" id="CHEBI:29105"/>
        <label>1</label>
    </ligand>
</feature>
<evidence type="ECO:0000259" key="8">
    <source>
        <dbReference type="SMART" id="SM00849"/>
    </source>
</evidence>
<dbReference type="HAMAP" id="MF_01374">
    <property type="entry name" value="Glyoxalase_2"/>
    <property type="match status" value="1"/>
</dbReference>
<dbReference type="NCBIfam" id="TIGR03413">
    <property type="entry name" value="GSH_gloB"/>
    <property type="match status" value="1"/>
</dbReference>
<comment type="caution">
    <text evidence="9">The sequence shown here is derived from an EMBL/GenBank/DDBJ whole genome shotgun (WGS) entry which is preliminary data.</text>
</comment>
<comment type="pathway">
    <text evidence="2 7">Secondary metabolite metabolism; methylglyoxal degradation; (R)-lactate from methylglyoxal: step 2/2.</text>
</comment>
<dbReference type="InterPro" id="IPR036866">
    <property type="entry name" value="RibonucZ/Hydroxyglut_hydro"/>
</dbReference>
<evidence type="ECO:0000256" key="1">
    <source>
        <dbReference type="ARBA" id="ARBA00001623"/>
    </source>
</evidence>
<dbReference type="PIRSF" id="PIRSF005457">
    <property type="entry name" value="Glx"/>
    <property type="match status" value="1"/>
</dbReference>
<evidence type="ECO:0000256" key="5">
    <source>
        <dbReference type="ARBA" id="ARBA00022801"/>
    </source>
</evidence>
<keyword evidence="5 7" id="KW-0378">Hydrolase</keyword>
<feature type="domain" description="Metallo-beta-lactamase" evidence="8">
    <location>
        <begin position="11"/>
        <end position="165"/>
    </location>
</feature>
<organism evidence="9 10">
    <name type="scientific">Dokdonella fugitiva</name>
    <dbReference type="NCBI Taxonomy" id="328517"/>
    <lineage>
        <taxon>Bacteria</taxon>
        <taxon>Pseudomonadati</taxon>
        <taxon>Pseudomonadota</taxon>
        <taxon>Gammaproteobacteria</taxon>
        <taxon>Lysobacterales</taxon>
        <taxon>Rhodanobacteraceae</taxon>
        <taxon>Dokdonella</taxon>
    </lineage>
</organism>
<evidence type="ECO:0000256" key="6">
    <source>
        <dbReference type="ARBA" id="ARBA00022833"/>
    </source>
</evidence>
<feature type="binding site" evidence="7">
    <location>
        <position position="54"/>
    </location>
    <ligand>
        <name>Zn(2+)</name>
        <dbReference type="ChEBI" id="CHEBI:29105"/>
        <label>1</label>
    </ligand>
</feature>
<dbReference type="GO" id="GO:0019243">
    <property type="term" value="P:methylglyoxal catabolic process to D-lactate via S-lactoyl-glutathione"/>
    <property type="evidence" value="ECO:0007669"/>
    <property type="project" value="UniProtKB-UniRule"/>
</dbReference>
<name>A0A4R2HUS4_9GAMM</name>
<dbReference type="InterPro" id="IPR032282">
    <property type="entry name" value="HAGH_C"/>
</dbReference>
<comment type="catalytic activity">
    <reaction evidence="1 7">
        <text>an S-(2-hydroxyacyl)glutathione + H2O = a 2-hydroxy carboxylate + glutathione + H(+)</text>
        <dbReference type="Rhea" id="RHEA:21864"/>
        <dbReference type="ChEBI" id="CHEBI:15377"/>
        <dbReference type="ChEBI" id="CHEBI:15378"/>
        <dbReference type="ChEBI" id="CHEBI:57925"/>
        <dbReference type="ChEBI" id="CHEBI:58896"/>
        <dbReference type="ChEBI" id="CHEBI:71261"/>
        <dbReference type="EC" id="3.1.2.6"/>
    </reaction>
</comment>
<keyword evidence="4 7" id="KW-0479">Metal-binding</keyword>
<dbReference type="SMART" id="SM00849">
    <property type="entry name" value="Lactamase_B"/>
    <property type="match status" value="1"/>
</dbReference>
<feature type="binding site" evidence="7">
    <location>
        <position position="110"/>
    </location>
    <ligand>
        <name>Zn(2+)</name>
        <dbReference type="ChEBI" id="CHEBI:29105"/>
        <label>1</label>
    </ligand>
</feature>
<dbReference type="AlphaFoldDB" id="A0A4R2HUS4"/>
<dbReference type="SUPFAM" id="SSF56281">
    <property type="entry name" value="Metallo-hydrolase/oxidoreductase"/>
    <property type="match status" value="1"/>
</dbReference>
<protein>
    <recommendedName>
        <fullName evidence="7">Hydroxyacylglutathione hydrolase</fullName>
        <ecNumber evidence="7">3.1.2.6</ecNumber>
    </recommendedName>
    <alternativeName>
        <fullName evidence="7">Glyoxalase II</fullName>
        <shortName evidence="7">Glx II</shortName>
    </alternativeName>
</protein>